<accession>E0U6G8</accession>
<dbReference type="SUPFAM" id="SSF53474">
    <property type="entry name" value="alpha/beta-Hydrolases"/>
    <property type="match status" value="1"/>
</dbReference>
<dbReference type="EMBL" id="CP002198">
    <property type="protein sequence ID" value="ADN13611.1"/>
    <property type="molecule type" value="Genomic_DNA"/>
</dbReference>
<evidence type="ECO:0000313" key="2">
    <source>
        <dbReference type="EMBL" id="ADN13611.1"/>
    </source>
</evidence>
<keyword evidence="2" id="KW-0378">Hydrolase</keyword>
<organism evidence="2 3">
    <name type="scientific">Gloeothece verrucosa (strain PCC 7822)</name>
    <name type="common">Cyanothece sp. (strain PCC 7822)</name>
    <dbReference type="NCBI Taxonomy" id="497965"/>
    <lineage>
        <taxon>Bacteria</taxon>
        <taxon>Bacillati</taxon>
        <taxon>Cyanobacteriota</taxon>
        <taxon>Cyanophyceae</taxon>
        <taxon>Oscillatoriophycideae</taxon>
        <taxon>Chroococcales</taxon>
        <taxon>Aphanothecaceae</taxon>
        <taxon>Gloeothece</taxon>
        <taxon>Gloeothece verrucosa</taxon>
    </lineage>
</organism>
<dbReference type="Proteomes" id="UP000008206">
    <property type="component" value="Chromosome"/>
</dbReference>
<dbReference type="OrthoDB" id="9780765at2"/>
<dbReference type="AlphaFoldDB" id="E0U6G8"/>
<evidence type="ECO:0000259" key="1">
    <source>
        <dbReference type="Pfam" id="PF00561"/>
    </source>
</evidence>
<sequence length="293" mass="31943">MSFLPRETENLIESTSITLAQQIQCQPIVTPLCPLPIATTYVNGGSGGTPILLLHGFDSSVLEFRRLLPPLAAQQETWALDLLGFGFTERVAGLSISPSAIKTHLYYFWKTLIGQPVILVGASMGGATAIDFTLTYPEVVEQLVLIDSAGMTKSPVIGKLMFPPFDSLATAFLSNPQVRQNISRAAYYDKSLANQDAQLCAALHLKCTGWSQALISFTKSGGYGCFSEQLPKIKQPTLILWGENDQILGIKDAARFQAALGNSRLIWLKNCGHVPHLEQPHITAQSILDFCHV</sequence>
<dbReference type="RefSeq" id="WP_013321718.1">
    <property type="nucleotide sequence ID" value="NC_014501.1"/>
</dbReference>
<dbReference type="PRINTS" id="PR00111">
    <property type="entry name" value="ABHYDROLASE"/>
</dbReference>
<name>E0U6G8_GLOV7</name>
<dbReference type="Pfam" id="PF00561">
    <property type="entry name" value="Abhydrolase_1"/>
    <property type="match status" value="1"/>
</dbReference>
<reference evidence="3" key="1">
    <citation type="journal article" date="2011" name="MBio">
        <title>Novel metabolic attributes of the genus Cyanothece, comprising a group of unicellular nitrogen-fixing Cyanobacteria.</title>
        <authorList>
            <person name="Bandyopadhyay A."/>
            <person name="Elvitigala T."/>
            <person name="Welsh E."/>
            <person name="Stockel J."/>
            <person name="Liberton M."/>
            <person name="Min H."/>
            <person name="Sherman L.A."/>
            <person name="Pakrasi H.B."/>
        </authorList>
    </citation>
    <scope>NUCLEOTIDE SEQUENCE [LARGE SCALE GENOMIC DNA]</scope>
    <source>
        <strain evidence="3">PCC 7822</strain>
    </source>
</reference>
<gene>
    <name evidence="2" type="ordered locus">Cyan7822_1620</name>
</gene>
<dbReference type="STRING" id="497965.Cyan7822_1620"/>
<dbReference type="PRINTS" id="PR00412">
    <property type="entry name" value="EPOXHYDRLASE"/>
</dbReference>
<keyword evidence="3" id="KW-1185">Reference proteome</keyword>
<dbReference type="GO" id="GO:0016787">
    <property type="term" value="F:hydrolase activity"/>
    <property type="evidence" value="ECO:0007669"/>
    <property type="project" value="UniProtKB-KW"/>
</dbReference>
<dbReference type="eggNOG" id="COG2267">
    <property type="taxonomic scope" value="Bacteria"/>
</dbReference>
<dbReference type="InterPro" id="IPR000639">
    <property type="entry name" value="Epox_hydrolase-like"/>
</dbReference>
<protein>
    <submittedName>
        <fullName evidence="2">Alpha/beta hydrolase fold protein</fullName>
    </submittedName>
</protein>
<feature type="domain" description="AB hydrolase-1" evidence="1">
    <location>
        <begin position="50"/>
        <end position="280"/>
    </location>
</feature>
<dbReference type="InterPro" id="IPR029058">
    <property type="entry name" value="AB_hydrolase_fold"/>
</dbReference>
<dbReference type="Gene3D" id="3.40.50.1820">
    <property type="entry name" value="alpha/beta hydrolase"/>
    <property type="match status" value="1"/>
</dbReference>
<dbReference type="PANTHER" id="PTHR43689:SF8">
    <property type="entry name" value="ALPHA_BETA-HYDROLASES SUPERFAMILY PROTEIN"/>
    <property type="match status" value="1"/>
</dbReference>
<dbReference type="HOGENOM" id="CLU_020336_13_6_3"/>
<dbReference type="InterPro" id="IPR000073">
    <property type="entry name" value="AB_hydrolase_1"/>
</dbReference>
<dbReference type="KEGG" id="cyj:Cyan7822_1620"/>
<proteinExistence type="predicted"/>
<evidence type="ECO:0000313" key="3">
    <source>
        <dbReference type="Proteomes" id="UP000008206"/>
    </source>
</evidence>
<dbReference type="PANTHER" id="PTHR43689">
    <property type="entry name" value="HYDROLASE"/>
    <property type="match status" value="1"/>
</dbReference>